<gene>
    <name evidence="1" type="ORF">SAMN04488078_107716</name>
</gene>
<evidence type="ECO:0000313" key="1">
    <source>
        <dbReference type="EMBL" id="SNT24469.1"/>
    </source>
</evidence>
<reference evidence="1 2" key="1">
    <citation type="submission" date="2017-06" db="EMBL/GenBank/DDBJ databases">
        <authorList>
            <person name="Kim H.J."/>
            <person name="Triplett B.A."/>
        </authorList>
    </citation>
    <scope>NUCLEOTIDE SEQUENCE [LARGE SCALE GENOMIC DNA]</scope>
    <source>
        <strain evidence="1 2">DSM 11445</strain>
    </source>
</reference>
<dbReference type="AlphaFoldDB" id="A0A239L441"/>
<organism evidence="1 2">
    <name type="scientific">Antarctobacter heliothermus</name>
    <dbReference type="NCBI Taxonomy" id="74033"/>
    <lineage>
        <taxon>Bacteria</taxon>
        <taxon>Pseudomonadati</taxon>
        <taxon>Pseudomonadota</taxon>
        <taxon>Alphaproteobacteria</taxon>
        <taxon>Rhodobacterales</taxon>
        <taxon>Roseobacteraceae</taxon>
        <taxon>Antarctobacter</taxon>
    </lineage>
</organism>
<accession>A0A239L441</accession>
<dbReference type="Proteomes" id="UP000198440">
    <property type="component" value="Unassembled WGS sequence"/>
</dbReference>
<sequence length="113" mass="12805">MADYSRVLEAIATSKDPKKLRRFQENAREKGVPEIVEAAFRRLLEILPDEVPGSVEHDFWKTIHAFEEILREERGKTVRLSRALLRKVGNVRSSPFPGRNYPTGSVTGMPSAV</sequence>
<name>A0A239L441_9RHOB</name>
<evidence type="ECO:0000313" key="2">
    <source>
        <dbReference type="Proteomes" id="UP000198440"/>
    </source>
</evidence>
<proteinExistence type="predicted"/>
<protein>
    <submittedName>
        <fullName evidence="1">Uncharacterized protein</fullName>
    </submittedName>
</protein>
<dbReference type="EMBL" id="FZON01000077">
    <property type="protein sequence ID" value="SNT24469.1"/>
    <property type="molecule type" value="Genomic_DNA"/>
</dbReference>